<protein>
    <recommendedName>
        <fullName evidence="7">Endolytic murein transglycosylase</fullName>
        <ecNumber evidence="7">4.2.2.29</ecNumber>
    </recommendedName>
    <alternativeName>
        <fullName evidence="7">Peptidoglycan lytic transglycosylase</fullName>
    </alternativeName>
    <alternativeName>
        <fullName evidence="7">Peptidoglycan polymerization terminase</fullName>
    </alternativeName>
</protein>
<comment type="similarity">
    <text evidence="7">Belongs to the transglycosylase MltG family.</text>
</comment>
<evidence type="ECO:0000256" key="3">
    <source>
        <dbReference type="ARBA" id="ARBA00022989"/>
    </source>
</evidence>
<name>A0ABX9KKP5_9FUSO</name>
<evidence type="ECO:0000256" key="2">
    <source>
        <dbReference type="ARBA" id="ARBA00022692"/>
    </source>
</evidence>
<evidence type="ECO:0000313" key="8">
    <source>
        <dbReference type="EMBL" id="REI42888.1"/>
    </source>
</evidence>
<gene>
    <name evidence="7 8" type="primary">mltG</name>
    <name evidence="8" type="ORF">DYH56_01705</name>
</gene>
<keyword evidence="5 7" id="KW-0456">Lyase</keyword>
<dbReference type="CDD" id="cd08010">
    <property type="entry name" value="MltG_like"/>
    <property type="match status" value="1"/>
</dbReference>
<keyword evidence="3 7" id="KW-1133">Transmembrane helix</keyword>
<keyword evidence="9" id="KW-1185">Reference proteome</keyword>
<keyword evidence="6 7" id="KW-0961">Cell wall biogenesis/degradation</keyword>
<dbReference type="Pfam" id="PF02618">
    <property type="entry name" value="YceG"/>
    <property type="match status" value="1"/>
</dbReference>
<dbReference type="EMBL" id="QUAJ01000002">
    <property type="protein sequence ID" value="REI42888.1"/>
    <property type="molecule type" value="Genomic_DNA"/>
</dbReference>
<keyword evidence="4 7" id="KW-0472">Membrane</keyword>
<dbReference type="RefSeq" id="WP_114641120.1">
    <property type="nucleotide sequence ID" value="NZ_JAACIO010000002.1"/>
</dbReference>
<accession>A0ABX9KKP5</accession>
<evidence type="ECO:0000256" key="6">
    <source>
        <dbReference type="ARBA" id="ARBA00023316"/>
    </source>
</evidence>
<dbReference type="NCBIfam" id="TIGR00247">
    <property type="entry name" value="endolytic transglycosylase MltG"/>
    <property type="match status" value="1"/>
</dbReference>
<feature type="site" description="Important for catalytic activity" evidence="7">
    <location>
        <position position="207"/>
    </location>
</feature>
<keyword evidence="1 7" id="KW-1003">Cell membrane</keyword>
<evidence type="ECO:0000256" key="4">
    <source>
        <dbReference type="ARBA" id="ARBA00023136"/>
    </source>
</evidence>
<feature type="transmembrane region" description="Helical" evidence="7">
    <location>
        <begin position="6"/>
        <end position="24"/>
    </location>
</feature>
<comment type="subcellular location">
    <subcellularLocation>
        <location evidence="7">Cell membrane</location>
        <topology evidence="7">Single-pass membrane protein</topology>
    </subcellularLocation>
</comment>
<dbReference type="EC" id="4.2.2.29" evidence="7"/>
<evidence type="ECO:0000313" key="9">
    <source>
        <dbReference type="Proteomes" id="UP000263486"/>
    </source>
</evidence>
<evidence type="ECO:0000256" key="7">
    <source>
        <dbReference type="HAMAP-Rule" id="MF_02065"/>
    </source>
</evidence>
<comment type="catalytic activity">
    <reaction evidence="7">
        <text>a peptidoglycan chain = a peptidoglycan chain with N-acetyl-1,6-anhydromuramyl-[peptide] at the reducing end + a peptidoglycan chain with N-acetylglucosamine at the non-reducing end.</text>
        <dbReference type="EC" id="4.2.2.29"/>
    </reaction>
</comment>
<proteinExistence type="inferred from homology"/>
<keyword evidence="2 7" id="KW-0812">Transmembrane</keyword>
<comment type="caution">
    <text evidence="8">The sequence shown here is derived from an EMBL/GenBank/DDBJ whole genome shotgun (WGS) entry which is preliminary data.</text>
</comment>
<dbReference type="HAMAP" id="MF_02065">
    <property type="entry name" value="MltG"/>
    <property type="match status" value="1"/>
</dbReference>
<evidence type="ECO:0000256" key="1">
    <source>
        <dbReference type="ARBA" id="ARBA00022475"/>
    </source>
</evidence>
<dbReference type="PANTHER" id="PTHR30518">
    <property type="entry name" value="ENDOLYTIC MUREIN TRANSGLYCOSYLASE"/>
    <property type="match status" value="1"/>
</dbReference>
<dbReference type="PANTHER" id="PTHR30518:SF2">
    <property type="entry name" value="ENDOLYTIC MUREIN TRANSGLYCOSYLASE"/>
    <property type="match status" value="1"/>
</dbReference>
<organism evidence="8 9">
    <name type="scientific">Psychrilyobacter piezotolerans</name>
    <dbReference type="NCBI Taxonomy" id="2293438"/>
    <lineage>
        <taxon>Bacteria</taxon>
        <taxon>Fusobacteriati</taxon>
        <taxon>Fusobacteriota</taxon>
        <taxon>Fusobacteriia</taxon>
        <taxon>Fusobacteriales</taxon>
        <taxon>Fusobacteriaceae</taxon>
        <taxon>Psychrilyobacter</taxon>
    </lineage>
</organism>
<dbReference type="Gene3D" id="3.30.160.60">
    <property type="entry name" value="Classic Zinc Finger"/>
    <property type="match status" value="1"/>
</dbReference>
<dbReference type="Gene3D" id="3.30.1490.480">
    <property type="entry name" value="Endolytic murein transglycosylase"/>
    <property type="match status" value="2"/>
</dbReference>
<dbReference type="InterPro" id="IPR003770">
    <property type="entry name" value="MLTG-like"/>
</dbReference>
<dbReference type="Proteomes" id="UP000263486">
    <property type="component" value="Unassembled WGS sequence"/>
</dbReference>
<sequence>MKTIKIFTFSIVIIFFLGMSTYYYEIHMKKVDIKKEVEFARGESVGEFLDKVGIKQDIFLKIYFRVSGVSSEIKAGYYKLDREYTISEFFKILKEGRFQMIKVTIPEGFTVEQIKKLLISKGMITEVEFQKILKEVKFPYPTPNNNFEGYFFPETYYFAMGSNPRVIIDTILGEFLREFPVENYGKNEKDKQNFYEKLILASIIEREAVLDIEKPLIASVFYNRIKKGMRLESDATVNYIFGYEKRRIYYKDLKIESPYNTYRNHGLPLAPIGNPGSLAIEASLNPASTGYYFFVATYDGTNSHHFTKTYREHVNYQKENKNKPK</sequence>
<comment type="function">
    <text evidence="7">Functions as a peptidoglycan terminase that cleaves nascent peptidoglycan strands endolytically to terminate their elongation.</text>
</comment>
<evidence type="ECO:0000256" key="5">
    <source>
        <dbReference type="ARBA" id="ARBA00023239"/>
    </source>
</evidence>
<reference evidence="8 9" key="1">
    <citation type="submission" date="2018-08" db="EMBL/GenBank/DDBJ databases">
        <title>Draft genome sequence of Psychrilyobacter sp. strain SD5 isolated from Black Sea water.</title>
        <authorList>
            <person name="Yadav S."/>
            <person name="Villanueva L."/>
            <person name="Damste J.S.S."/>
        </authorList>
    </citation>
    <scope>NUCLEOTIDE SEQUENCE [LARGE SCALE GENOMIC DNA]</scope>
    <source>
        <strain evidence="8 9">SD5</strain>
    </source>
</reference>